<dbReference type="EMBL" id="CACVBM020001098">
    <property type="protein sequence ID" value="CAA7030825.1"/>
    <property type="molecule type" value="Genomic_DNA"/>
</dbReference>
<keyword evidence="2" id="KW-1185">Reference proteome</keyword>
<reference evidence="1" key="1">
    <citation type="submission" date="2020-01" db="EMBL/GenBank/DDBJ databases">
        <authorList>
            <person name="Mishra B."/>
        </authorList>
    </citation>
    <scope>NUCLEOTIDE SEQUENCE [LARGE SCALE GENOMIC DNA]</scope>
</reference>
<gene>
    <name evidence="1" type="ORF">MERR_LOCUS18060</name>
</gene>
<protein>
    <submittedName>
        <fullName evidence="1">Uncharacterized protein</fullName>
    </submittedName>
</protein>
<proteinExistence type="predicted"/>
<evidence type="ECO:0000313" key="1">
    <source>
        <dbReference type="EMBL" id="CAA7030825.1"/>
    </source>
</evidence>
<dbReference type="OrthoDB" id="1104173at2759"/>
<name>A0A6D2ISC8_9BRAS</name>
<evidence type="ECO:0000313" key="2">
    <source>
        <dbReference type="Proteomes" id="UP000467841"/>
    </source>
</evidence>
<comment type="caution">
    <text evidence="1">The sequence shown here is derived from an EMBL/GenBank/DDBJ whole genome shotgun (WGS) entry which is preliminary data.</text>
</comment>
<organism evidence="1 2">
    <name type="scientific">Microthlaspi erraticum</name>
    <dbReference type="NCBI Taxonomy" id="1685480"/>
    <lineage>
        <taxon>Eukaryota</taxon>
        <taxon>Viridiplantae</taxon>
        <taxon>Streptophyta</taxon>
        <taxon>Embryophyta</taxon>
        <taxon>Tracheophyta</taxon>
        <taxon>Spermatophyta</taxon>
        <taxon>Magnoliopsida</taxon>
        <taxon>eudicotyledons</taxon>
        <taxon>Gunneridae</taxon>
        <taxon>Pentapetalae</taxon>
        <taxon>rosids</taxon>
        <taxon>malvids</taxon>
        <taxon>Brassicales</taxon>
        <taxon>Brassicaceae</taxon>
        <taxon>Coluteocarpeae</taxon>
        <taxon>Microthlaspi</taxon>
    </lineage>
</organism>
<accession>A0A6D2ISC8</accession>
<dbReference type="Proteomes" id="UP000467841">
    <property type="component" value="Unassembled WGS sequence"/>
</dbReference>
<dbReference type="AlphaFoldDB" id="A0A6D2ISC8"/>
<sequence>MAHLFWNLPDNDDMLMYPWLLWFIWKARNYKVFSNDDQNPQEVMESAITESRAWVAAQTVADGVSNISINSGHVPPGEWCQIDGAWKVTDSRAGLGWYNFDPDSGSV</sequence>